<name>A0ABU9R3Z6_9BURK</name>
<reference evidence="1 2" key="1">
    <citation type="submission" date="2024-01" db="EMBL/GenBank/DDBJ databases">
        <title>The diversity of rhizobia nodulating Mimosa spp. in eleven states of Brazil covering several biomes is determined by host plant, location, and edaphic factors.</title>
        <authorList>
            <person name="Rouws L."/>
            <person name="Barauna A."/>
            <person name="Beukes C."/>
            <person name="De Faria S.M."/>
            <person name="Gross E."/>
            <person name="Dos Reis Junior F.B."/>
            <person name="Simon M."/>
            <person name="Maluk M."/>
            <person name="Odee D.W."/>
            <person name="Kenicer G."/>
            <person name="Young J.P.W."/>
            <person name="Reis V.M."/>
            <person name="Zilli J."/>
            <person name="James E.K."/>
        </authorList>
    </citation>
    <scope>NUCLEOTIDE SEQUENCE [LARGE SCALE GENOMIC DNA]</scope>
    <source>
        <strain evidence="1 2">JPY530</strain>
    </source>
</reference>
<dbReference type="InterPro" id="IPR027417">
    <property type="entry name" value="P-loop_NTPase"/>
</dbReference>
<comment type="caution">
    <text evidence="1">The sequence shown here is derived from an EMBL/GenBank/DDBJ whole genome shotgun (WGS) entry which is preliminary data.</text>
</comment>
<accession>A0ABU9R3Z6</accession>
<keyword evidence="2" id="KW-1185">Reference proteome</keyword>
<dbReference type="Proteomes" id="UP001481677">
    <property type="component" value="Unassembled WGS sequence"/>
</dbReference>
<dbReference type="SUPFAM" id="SSF52540">
    <property type="entry name" value="P-loop containing nucleoside triphosphate hydrolases"/>
    <property type="match status" value="1"/>
</dbReference>
<dbReference type="EMBL" id="JAZHGA010000011">
    <property type="protein sequence ID" value="MEM5341372.1"/>
    <property type="molecule type" value="Genomic_DNA"/>
</dbReference>
<evidence type="ECO:0008006" key="3">
    <source>
        <dbReference type="Google" id="ProtNLM"/>
    </source>
</evidence>
<gene>
    <name evidence="1" type="ORF">V4C56_17315</name>
</gene>
<dbReference type="RefSeq" id="WP_342958944.1">
    <property type="nucleotide sequence ID" value="NZ_JAZHFZ010000010.1"/>
</dbReference>
<proteinExistence type="predicted"/>
<sequence>MAKPDYAAMVKQLDLTPQNVVDAIDDLSEWVCLHDKFVVPQQTIMNAVSGRSRDLLIVVIGPARVGKTTLFESIAGMTDELARQAGKKRGCFRFSVPPPDPRGRFNWTAAITEAYVASDEILPFNKIEYGDITEGAPRRSPSGAYEEALWQSFLKNIRLEKLFTIVDEGNTIPATLSELQVSRAIHALKYIVAQTRQPLLIGGTSAIRHIVEHDTQRVLKFEVQHPDSYKVLPWKNDINNSSLKSG</sequence>
<evidence type="ECO:0000313" key="2">
    <source>
        <dbReference type="Proteomes" id="UP001481677"/>
    </source>
</evidence>
<evidence type="ECO:0000313" key="1">
    <source>
        <dbReference type="EMBL" id="MEM5341372.1"/>
    </source>
</evidence>
<protein>
    <recommendedName>
        <fullName evidence="3">AAA+ ATPase domain-containing protein</fullName>
    </recommendedName>
</protein>
<organism evidence="1 2">
    <name type="scientific">Paraburkholderia azotifigens</name>
    <dbReference type="NCBI Taxonomy" id="2057004"/>
    <lineage>
        <taxon>Bacteria</taxon>
        <taxon>Pseudomonadati</taxon>
        <taxon>Pseudomonadota</taxon>
        <taxon>Betaproteobacteria</taxon>
        <taxon>Burkholderiales</taxon>
        <taxon>Burkholderiaceae</taxon>
        <taxon>Paraburkholderia</taxon>
    </lineage>
</organism>